<name>X0UH25_9ZZZZ</name>
<dbReference type="EMBL" id="BARS01016511">
    <property type="protein sequence ID" value="GAF87830.1"/>
    <property type="molecule type" value="Genomic_DNA"/>
</dbReference>
<protein>
    <recommendedName>
        <fullName evidence="1">FlgD/Vpr Ig-like domain-containing protein</fullName>
    </recommendedName>
</protein>
<dbReference type="InterPro" id="IPR025965">
    <property type="entry name" value="FlgD/Vpr_Ig-like"/>
</dbReference>
<dbReference type="InterPro" id="IPR026444">
    <property type="entry name" value="Secre_tail"/>
</dbReference>
<gene>
    <name evidence="2" type="ORF">S01H1_27161</name>
</gene>
<sequence>MKAIATPTEFALGQNYPNPFNAVSHIRYSVSSPSRVMLVIYDLLGREVAILVNKPHRPGRYTATWRGRDKDGVPVASGIYFYRIEMRNPSDGGLNFSHTRKMLILK</sequence>
<accession>X0UH25</accession>
<dbReference type="Pfam" id="PF13860">
    <property type="entry name" value="FlgD_ig"/>
    <property type="match status" value="1"/>
</dbReference>
<dbReference type="NCBIfam" id="TIGR04183">
    <property type="entry name" value="Por_Secre_tail"/>
    <property type="match status" value="1"/>
</dbReference>
<comment type="caution">
    <text evidence="2">The sequence shown here is derived from an EMBL/GenBank/DDBJ whole genome shotgun (WGS) entry which is preliminary data.</text>
</comment>
<reference evidence="2" key="1">
    <citation type="journal article" date="2014" name="Front. Microbiol.">
        <title>High frequency of phylogenetically diverse reductive dehalogenase-homologous genes in deep subseafloor sedimentary metagenomes.</title>
        <authorList>
            <person name="Kawai M."/>
            <person name="Futagami T."/>
            <person name="Toyoda A."/>
            <person name="Takaki Y."/>
            <person name="Nishi S."/>
            <person name="Hori S."/>
            <person name="Arai W."/>
            <person name="Tsubouchi T."/>
            <person name="Morono Y."/>
            <person name="Uchiyama I."/>
            <person name="Ito T."/>
            <person name="Fujiyama A."/>
            <person name="Inagaki F."/>
            <person name="Takami H."/>
        </authorList>
    </citation>
    <scope>NUCLEOTIDE SEQUENCE</scope>
    <source>
        <strain evidence="2">Expedition CK06-06</strain>
    </source>
</reference>
<dbReference type="AlphaFoldDB" id="X0UH25"/>
<evidence type="ECO:0000313" key="2">
    <source>
        <dbReference type="EMBL" id="GAF87830.1"/>
    </source>
</evidence>
<feature type="domain" description="FlgD/Vpr Ig-like" evidence="1">
    <location>
        <begin position="26"/>
        <end position="86"/>
    </location>
</feature>
<evidence type="ECO:0000259" key="1">
    <source>
        <dbReference type="Pfam" id="PF13860"/>
    </source>
</evidence>
<proteinExistence type="predicted"/>
<dbReference type="Gene3D" id="2.60.40.4070">
    <property type="match status" value="1"/>
</dbReference>
<organism evidence="2">
    <name type="scientific">marine sediment metagenome</name>
    <dbReference type="NCBI Taxonomy" id="412755"/>
    <lineage>
        <taxon>unclassified sequences</taxon>
        <taxon>metagenomes</taxon>
        <taxon>ecological metagenomes</taxon>
    </lineage>
</organism>